<keyword evidence="2" id="KW-1185">Reference proteome</keyword>
<accession>A0ABS2QVN6</accession>
<protein>
    <submittedName>
        <fullName evidence="1">Uncharacterized protein</fullName>
    </submittedName>
</protein>
<organism evidence="1 2">
    <name type="scientific">Priestia iocasae</name>
    <dbReference type="NCBI Taxonomy" id="2291674"/>
    <lineage>
        <taxon>Bacteria</taxon>
        <taxon>Bacillati</taxon>
        <taxon>Bacillota</taxon>
        <taxon>Bacilli</taxon>
        <taxon>Bacillales</taxon>
        <taxon>Bacillaceae</taxon>
        <taxon>Priestia</taxon>
    </lineage>
</organism>
<proteinExistence type="predicted"/>
<name>A0ABS2QVN6_9BACI</name>
<comment type="caution">
    <text evidence="1">The sequence shown here is derived from an EMBL/GenBank/DDBJ whole genome shotgun (WGS) entry which is preliminary data.</text>
</comment>
<evidence type="ECO:0000313" key="1">
    <source>
        <dbReference type="EMBL" id="MBM7703540.1"/>
    </source>
</evidence>
<dbReference type="RefSeq" id="WP_205187510.1">
    <property type="nucleotide sequence ID" value="NZ_JAFBFC010000004.1"/>
</dbReference>
<reference evidence="1 2" key="1">
    <citation type="submission" date="2021-01" db="EMBL/GenBank/DDBJ databases">
        <title>Genomic Encyclopedia of Type Strains, Phase IV (KMG-IV): sequencing the most valuable type-strain genomes for metagenomic binning, comparative biology and taxonomic classification.</title>
        <authorList>
            <person name="Goeker M."/>
        </authorList>
    </citation>
    <scope>NUCLEOTIDE SEQUENCE [LARGE SCALE GENOMIC DNA]</scope>
    <source>
        <strain evidence="1 2">DSM 104297</strain>
    </source>
</reference>
<dbReference type="EMBL" id="JAFBFC010000004">
    <property type="protein sequence ID" value="MBM7703540.1"/>
    <property type="molecule type" value="Genomic_DNA"/>
</dbReference>
<evidence type="ECO:0000313" key="2">
    <source>
        <dbReference type="Proteomes" id="UP000809829"/>
    </source>
</evidence>
<dbReference type="Proteomes" id="UP000809829">
    <property type="component" value="Unassembled WGS sequence"/>
</dbReference>
<gene>
    <name evidence="1" type="ORF">JOC83_002389</name>
</gene>
<sequence length="159" mass="18285">MDFIQLISEVAAKTQLSKARSESVLHEIFEAVLRRLQEGELMPVTEGALIDMNNQSASSNILAFKRGNRINQHTFINQLRSKEQITEAEAEVVRYIFNQTKTKQVIIISLTDIATYLKKDISEIEKIAHRLIDKNILHTLNYCGPIENVCLGARWRRYL</sequence>